<dbReference type="PANTHER" id="PTHR35603">
    <property type="match status" value="1"/>
</dbReference>
<keyword evidence="6" id="KW-1185">Reference proteome</keyword>
<comment type="caution">
    <text evidence="5">The sequence shown here is derived from an EMBL/GenBank/DDBJ whole genome shotgun (WGS) entry which is preliminary data.</text>
</comment>
<keyword evidence="2" id="KW-0472">Membrane</keyword>
<evidence type="ECO:0000259" key="4">
    <source>
        <dbReference type="Pfam" id="PF05433"/>
    </source>
</evidence>
<evidence type="ECO:0000256" key="1">
    <source>
        <dbReference type="ARBA" id="ARBA00004370"/>
    </source>
</evidence>
<dbReference type="Pfam" id="PF05433">
    <property type="entry name" value="Rick_17kDa_Anti"/>
    <property type="match status" value="1"/>
</dbReference>
<gene>
    <name evidence="5" type="ORF">PQR62_16455</name>
</gene>
<feature type="domain" description="Glycine zipper 2TM" evidence="4">
    <location>
        <begin position="113"/>
        <end position="153"/>
    </location>
</feature>
<dbReference type="InterPro" id="IPR051407">
    <property type="entry name" value="Bact_OM_lipoprot/Surf_antigen"/>
</dbReference>
<dbReference type="InterPro" id="IPR008816">
    <property type="entry name" value="Gly_zipper_2TM_dom"/>
</dbReference>
<dbReference type="RefSeq" id="WP_408159072.1">
    <property type="nucleotide sequence ID" value="NZ_JAQQFM010000007.1"/>
</dbReference>
<sequence length="200" mass="20413">MENAIKTSNRIHPLVAAAAVALILVSLVGVAAITGLLPTSNSTNSPQQQMAMNQQAQAGQMQQAQPQQLASSAPISNQAAQRNEPAPAQVCNSCGEVAGVRTVTSHPKTSGVGIVGGAVVGGLLGNQVGGGTGRTLATVAGAVGGGYAGNKIEENTRTTTSYVVEVRMDNGKIRSFPQTADNWRAGDKVRVVNGRLESRG</sequence>
<dbReference type="EMBL" id="JAQQFM010000007">
    <property type="protein sequence ID" value="MFL9925871.1"/>
    <property type="molecule type" value="Genomic_DNA"/>
</dbReference>
<protein>
    <submittedName>
        <fullName evidence="5">Glycine zipper 2TM domain-containing protein</fullName>
    </submittedName>
</protein>
<proteinExistence type="predicted"/>
<comment type="subcellular location">
    <subcellularLocation>
        <location evidence="1">Membrane</location>
    </subcellularLocation>
</comment>
<evidence type="ECO:0000256" key="3">
    <source>
        <dbReference type="SAM" id="MobiDB-lite"/>
    </source>
</evidence>
<feature type="compositionally biased region" description="Low complexity" evidence="3">
    <location>
        <begin position="45"/>
        <end position="74"/>
    </location>
</feature>
<organism evidence="5 6">
    <name type="scientific">Herbaspirillum lusitanum</name>
    <dbReference type="NCBI Taxonomy" id="213312"/>
    <lineage>
        <taxon>Bacteria</taxon>
        <taxon>Pseudomonadati</taxon>
        <taxon>Pseudomonadota</taxon>
        <taxon>Betaproteobacteria</taxon>
        <taxon>Burkholderiales</taxon>
        <taxon>Oxalobacteraceae</taxon>
        <taxon>Herbaspirillum</taxon>
    </lineage>
</organism>
<evidence type="ECO:0000313" key="6">
    <source>
        <dbReference type="Proteomes" id="UP001629246"/>
    </source>
</evidence>
<dbReference type="Proteomes" id="UP001629246">
    <property type="component" value="Unassembled WGS sequence"/>
</dbReference>
<dbReference type="PANTHER" id="PTHR35603:SF2">
    <property type="entry name" value="OUTER MEMBRANE LIPOPROTEIN"/>
    <property type="match status" value="1"/>
</dbReference>
<evidence type="ECO:0000256" key="2">
    <source>
        <dbReference type="ARBA" id="ARBA00023136"/>
    </source>
</evidence>
<evidence type="ECO:0000313" key="5">
    <source>
        <dbReference type="EMBL" id="MFL9925871.1"/>
    </source>
</evidence>
<name>A0ABW9AAH7_9BURK</name>
<accession>A0ABW9AAH7</accession>
<reference evidence="5 6" key="1">
    <citation type="journal article" date="2024" name="Chem. Sci.">
        <title>Discovery of megapolipeptins by genome mining of a Burkholderiales bacteria collection.</title>
        <authorList>
            <person name="Paulo B.S."/>
            <person name="Recchia M.J.J."/>
            <person name="Lee S."/>
            <person name="Fergusson C.H."/>
            <person name="Romanowski S.B."/>
            <person name="Hernandez A."/>
            <person name="Krull N."/>
            <person name="Liu D.Y."/>
            <person name="Cavanagh H."/>
            <person name="Bos A."/>
            <person name="Gray C.A."/>
            <person name="Murphy B.T."/>
            <person name="Linington R.G."/>
            <person name="Eustaquio A.S."/>
        </authorList>
    </citation>
    <scope>NUCLEOTIDE SEQUENCE [LARGE SCALE GENOMIC DNA]</scope>
    <source>
        <strain evidence="5 6">RL21-008-BIB-A</strain>
    </source>
</reference>
<feature type="region of interest" description="Disordered" evidence="3">
    <location>
        <begin position="40"/>
        <end position="84"/>
    </location>
</feature>